<dbReference type="EMBL" id="CP118721">
    <property type="protein sequence ID" value="WEA47309.1"/>
    <property type="molecule type" value="Genomic_DNA"/>
</dbReference>
<dbReference type="RefSeq" id="WP_275037809.1">
    <property type="nucleotide sequence ID" value="NZ_CP118721.1"/>
</dbReference>
<dbReference type="Proteomes" id="UP001220217">
    <property type="component" value="Plasmid pG5MAi6_3"/>
</dbReference>
<gene>
    <name evidence="2" type="ORF">PWO00_28450</name>
</gene>
<organism evidence="2 3">
    <name type="scientific">Priestia aryabhattai</name>
    <name type="common">Bacillus aryabhattai</name>
    <dbReference type="NCBI Taxonomy" id="412384"/>
    <lineage>
        <taxon>Bacteria</taxon>
        <taxon>Bacillati</taxon>
        <taxon>Bacillota</taxon>
        <taxon>Bacilli</taxon>
        <taxon>Bacillales</taxon>
        <taxon>Bacillaceae</taxon>
        <taxon>Priestia</taxon>
    </lineage>
</organism>
<keyword evidence="2" id="KW-0614">Plasmid</keyword>
<evidence type="ECO:0000313" key="2">
    <source>
        <dbReference type="EMBL" id="WEA47309.1"/>
    </source>
</evidence>
<evidence type="ECO:0000313" key="3">
    <source>
        <dbReference type="Proteomes" id="UP001220217"/>
    </source>
</evidence>
<protein>
    <submittedName>
        <fullName evidence="2">Uncharacterized protein</fullName>
    </submittedName>
</protein>
<sequence>MKNAKKMAASLICAAALVSGFSVSASAASSDTPTTTDSGKYTTFIAGRY</sequence>
<reference evidence="2 3" key="1">
    <citation type="submission" date="2023-02" db="EMBL/GenBank/DDBJ databases">
        <title>Complete genome sequence of Priestia aryabhattai G5MAi6, a methanol-tolerant strain isolated from tap water in Hong Kong.</title>
        <authorList>
            <person name="Leung K.M."/>
            <person name="Lai G.K.K."/>
            <person name="Griffin S.D.J."/>
        </authorList>
    </citation>
    <scope>NUCLEOTIDE SEQUENCE [LARGE SCALE GENOMIC DNA]</scope>
    <source>
        <strain evidence="2 3">G5MAi6</strain>
        <plasmid evidence="2 3">pG5MAi6_3</plasmid>
    </source>
</reference>
<feature type="signal peptide" evidence="1">
    <location>
        <begin position="1"/>
        <end position="27"/>
    </location>
</feature>
<keyword evidence="1" id="KW-0732">Signal</keyword>
<evidence type="ECO:0000256" key="1">
    <source>
        <dbReference type="SAM" id="SignalP"/>
    </source>
</evidence>
<dbReference type="AlphaFoldDB" id="A0ABD7X6G4"/>
<accession>A0ABD7X6G4</accession>
<name>A0ABD7X6G4_PRIAR</name>
<feature type="chain" id="PRO_5044881782" evidence="1">
    <location>
        <begin position="28"/>
        <end position="49"/>
    </location>
</feature>
<proteinExistence type="predicted"/>
<geneLocation type="plasmid" evidence="2 3">
    <name>pG5MAi6_3</name>
</geneLocation>